<sequence length="440" mass="49844">MLRGRQPFVTVFDLPDETLVQICDSMPVAPGTSRTANTVLFSSVCMRWRVVALDAATLWTSLEFVGPASYPMARLCLHRSKACLIDVSFFAQCDTQRAAAIAVPAAKRWRHLIFGCSTDSSISIMDAYVFFKSADAQHLQSVTFSSPHHHISEAWDESFSQLMSAAPFHTLNIHKTHPPLQPTPYSHLSHLSFENTSMIWPLWASILPQFIILRTLSLTSVGCTATFHDHEAQTTTSIVLPLLEECTFECAAVEFLASFLKFVHAPVLRVFTIGRDANPWDPTLLAPFLRRTTTIQTLKVSTSHLRSVLSEPNVLPNIRTLIIHGTGEQELSLQAVLADLRRLPHRAFPNLVNVHIEPRVYPDDLDDLRAFVRKRANNPVPLRHLYFHQLFSNEPHPVYGREGRFIRHLMELKHGFPNIYCNLRFISEDDVDEEAEMESE</sequence>
<dbReference type="Proteomes" id="UP000027195">
    <property type="component" value="Unassembled WGS sequence"/>
</dbReference>
<dbReference type="AlphaFoldDB" id="A0A067MZM3"/>
<proteinExistence type="predicted"/>
<dbReference type="OrthoDB" id="2269034at2759"/>
<dbReference type="STRING" id="930990.A0A067MZM3"/>
<accession>A0A067MZM3</accession>
<dbReference type="EMBL" id="KL198017">
    <property type="protein sequence ID" value="KDQ21074.1"/>
    <property type="molecule type" value="Genomic_DNA"/>
</dbReference>
<name>A0A067MZM3_BOTB1</name>
<evidence type="ECO:0000313" key="1">
    <source>
        <dbReference type="EMBL" id="KDQ21074.1"/>
    </source>
</evidence>
<dbReference type="InParanoid" id="A0A067MZM3"/>
<organism evidence="1 2">
    <name type="scientific">Botryobasidium botryosum (strain FD-172 SS1)</name>
    <dbReference type="NCBI Taxonomy" id="930990"/>
    <lineage>
        <taxon>Eukaryota</taxon>
        <taxon>Fungi</taxon>
        <taxon>Dikarya</taxon>
        <taxon>Basidiomycota</taxon>
        <taxon>Agaricomycotina</taxon>
        <taxon>Agaricomycetes</taxon>
        <taxon>Cantharellales</taxon>
        <taxon>Botryobasidiaceae</taxon>
        <taxon>Botryobasidium</taxon>
    </lineage>
</organism>
<gene>
    <name evidence="1" type="ORF">BOTBODRAFT_183727</name>
</gene>
<keyword evidence="2" id="KW-1185">Reference proteome</keyword>
<protein>
    <submittedName>
        <fullName evidence="1">Uncharacterized protein</fullName>
    </submittedName>
</protein>
<dbReference type="HOGENOM" id="CLU_044361_0_0_1"/>
<evidence type="ECO:0000313" key="2">
    <source>
        <dbReference type="Proteomes" id="UP000027195"/>
    </source>
</evidence>
<reference evidence="2" key="1">
    <citation type="journal article" date="2014" name="Proc. Natl. Acad. Sci. U.S.A.">
        <title>Extensive sampling of basidiomycete genomes demonstrates inadequacy of the white-rot/brown-rot paradigm for wood decay fungi.</title>
        <authorList>
            <person name="Riley R."/>
            <person name="Salamov A.A."/>
            <person name="Brown D.W."/>
            <person name="Nagy L.G."/>
            <person name="Floudas D."/>
            <person name="Held B.W."/>
            <person name="Levasseur A."/>
            <person name="Lombard V."/>
            <person name="Morin E."/>
            <person name="Otillar R."/>
            <person name="Lindquist E.A."/>
            <person name="Sun H."/>
            <person name="LaButti K.M."/>
            <person name="Schmutz J."/>
            <person name="Jabbour D."/>
            <person name="Luo H."/>
            <person name="Baker S.E."/>
            <person name="Pisabarro A.G."/>
            <person name="Walton J.D."/>
            <person name="Blanchette R.A."/>
            <person name="Henrissat B."/>
            <person name="Martin F."/>
            <person name="Cullen D."/>
            <person name="Hibbett D.S."/>
            <person name="Grigoriev I.V."/>
        </authorList>
    </citation>
    <scope>NUCLEOTIDE SEQUENCE [LARGE SCALE GENOMIC DNA]</scope>
    <source>
        <strain evidence="2">FD-172 SS1</strain>
    </source>
</reference>
<dbReference type="SUPFAM" id="SSF52047">
    <property type="entry name" value="RNI-like"/>
    <property type="match status" value="1"/>
</dbReference>